<evidence type="ECO:0000313" key="15">
    <source>
        <dbReference type="Proteomes" id="UP001612915"/>
    </source>
</evidence>
<comment type="pathway">
    <text evidence="2">Lipid metabolism.</text>
</comment>
<keyword evidence="9 11" id="KW-0012">Acyltransferase</keyword>
<dbReference type="EMBL" id="JBITLV010000002">
    <property type="protein sequence ID" value="MFI7586676.1"/>
    <property type="molecule type" value="Genomic_DNA"/>
</dbReference>
<evidence type="ECO:0000256" key="10">
    <source>
        <dbReference type="ARBA" id="ARBA00048109"/>
    </source>
</evidence>
<evidence type="ECO:0000259" key="13">
    <source>
        <dbReference type="Pfam" id="PF06974"/>
    </source>
</evidence>
<protein>
    <recommendedName>
        <fullName evidence="4 11">Diacylglycerol O-acyltransferase</fullName>
        <ecNumber evidence="4 11">2.3.1.20</ecNumber>
    </recommendedName>
</protein>
<dbReference type="Gene3D" id="3.30.559.10">
    <property type="entry name" value="Chloramphenicol acetyltransferase-like domain"/>
    <property type="match status" value="1"/>
</dbReference>
<evidence type="ECO:0000256" key="7">
    <source>
        <dbReference type="ARBA" id="ARBA00022798"/>
    </source>
</evidence>
<comment type="similarity">
    <text evidence="3 11">Belongs to the long-chain O-acyltransferase family.</text>
</comment>
<evidence type="ECO:0000256" key="3">
    <source>
        <dbReference type="ARBA" id="ARBA00009587"/>
    </source>
</evidence>
<dbReference type="InterPro" id="IPR023213">
    <property type="entry name" value="CAT-like_dom_sf"/>
</dbReference>
<gene>
    <name evidence="14" type="ORF">ACIB24_06325</name>
</gene>
<dbReference type="PANTHER" id="PTHR31650:SF1">
    <property type="entry name" value="WAX ESTER SYNTHASE_DIACYLGLYCEROL ACYLTRANSFERASE 4-RELATED"/>
    <property type="match status" value="1"/>
</dbReference>
<feature type="domain" description="O-acyltransferase WSD1-like N-terminal" evidence="12">
    <location>
        <begin position="13"/>
        <end position="269"/>
    </location>
</feature>
<evidence type="ECO:0000256" key="2">
    <source>
        <dbReference type="ARBA" id="ARBA00005189"/>
    </source>
</evidence>
<evidence type="ECO:0000256" key="8">
    <source>
        <dbReference type="ARBA" id="ARBA00023098"/>
    </source>
</evidence>
<comment type="pathway">
    <text evidence="1 11">Glycerolipid metabolism; triacylglycerol biosynthesis.</text>
</comment>
<evidence type="ECO:0000259" key="12">
    <source>
        <dbReference type="Pfam" id="PF03007"/>
    </source>
</evidence>
<evidence type="ECO:0000256" key="6">
    <source>
        <dbReference type="ARBA" id="ARBA00022679"/>
    </source>
</evidence>
<sequence>MPESNPPSSGDRLSTADVSFLYLEQPTTAMHVGTVMVFRTPDGGLDVERLMRHIGSRIVYVPRYRQRVKQVPGRLANPVWVDDDQFDLSYHVRRSALPRPGDDEQLADLVARLQSRPLDRRRPLWEVYVVEGLSDGRFALVSKVHQALVDGESTVDIGQVVLDSVPDVEPVAELPWAPRRSPNGVQLVLDAVADSVSRPGEVLDVVRHNVSNLRDVGMGTLRTAGRVAGFARRLSGVAPASPLTTGTTPHRRFAMVDTDLEDYRVIRAAMLEAPAAGLRPHAVTVNDVILSVLAGALRAWLLTRAEPVGTGSVVRTLVPMSVRDDVGPPGGDLSRPAAPEVGNRVTSFLIDLPTGEASPVMRLHQVAYQTRAHRDAGRAVDAAAIAGMAGFAPPTLHSLGARVAAGLSRRMFHLVVTNVPGPQHALYADGCELLSTYPVIPLADGQSLSIGLTSYAGRVFYGLNADREALPDLDVVGSCIRDALAELRAAVGPVAG</sequence>
<keyword evidence="6 11" id="KW-0808">Transferase</keyword>
<dbReference type="InterPro" id="IPR045034">
    <property type="entry name" value="O-acyltransferase_WSD1-like"/>
</dbReference>
<dbReference type="Pfam" id="PF03007">
    <property type="entry name" value="WS_DGAT_cat"/>
    <property type="match status" value="1"/>
</dbReference>
<proteinExistence type="inferred from homology"/>
<evidence type="ECO:0000256" key="4">
    <source>
        <dbReference type="ARBA" id="ARBA00013244"/>
    </source>
</evidence>
<keyword evidence="15" id="KW-1185">Reference proteome</keyword>
<keyword evidence="8 11" id="KW-0443">Lipid metabolism</keyword>
<dbReference type="InterPro" id="IPR009721">
    <property type="entry name" value="O-acyltransferase_WSD1_C"/>
</dbReference>
<evidence type="ECO:0000313" key="14">
    <source>
        <dbReference type="EMBL" id="MFI7586676.1"/>
    </source>
</evidence>
<dbReference type="EC" id="2.3.1.20" evidence="4 11"/>
<evidence type="ECO:0000256" key="9">
    <source>
        <dbReference type="ARBA" id="ARBA00023315"/>
    </source>
</evidence>
<evidence type="ECO:0000256" key="11">
    <source>
        <dbReference type="RuleBase" id="RU361241"/>
    </source>
</evidence>
<accession>A0ABW8AJZ0</accession>
<dbReference type="InterPro" id="IPR014292">
    <property type="entry name" value="Acyl_transf_WS/DGAT"/>
</dbReference>
<dbReference type="NCBIfam" id="TIGR02946">
    <property type="entry name" value="acyl_WS_DGAT"/>
    <property type="match status" value="1"/>
</dbReference>
<dbReference type="InterPro" id="IPR004255">
    <property type="entry name" value="O-acyltransferase_WSD1_N"/>
</dbReference>
<evidence type="ECO:0000256" key="5">
    <source>
        <dbReference type="ARBA" id="ARBA00022516"/>
    </source>
</evidence>
<reference evidence="14 15" key="1">
    <citation type="submission" date="2024-10" db="EMBL/GenBank/DDBJ databases">
        <title>The Natural Products Discovery Center: Release of the First 8490 Sequenced Strains for Exploring Actinobacteria Biosynthetic Diversity.</title>
        <authorList>
            <person name="Kalkreuter E."/>
            <person name="Kautsar S.A."/>
            <person name="Yang D."/>
            <person name="Bader C.D."/>
            <person name="Teijaro C.N."/>
            <person name="Fluegel L."/>
            <person name="Davis C.M."/>
            <person name="Simpson J.R."/>
            <person name="Lauterbach L."/>
            <person name="Steele A.D."/>
            <person name="Gui C."/>
            <person name="Meng S."/>
            <person name="Li G."/>
            <person name="Viehrig K."/>
            <person name="Ye F."/>
            <person name="Su P."/>
            <person name="Kiefer A.F."/>
            <person name="Nichols A."/>
            <person name="Cepeda A.J."/>
            <person name="Yan W."/>
            <person name="Fan B."/>
            <person name="Jiang Y."/>
            <person name="Adhikari A."/>
            <person name="Zheng C.-J."/>
            <person name="Schuster L."/>
            <person name="Cowan T.M."/>
            <person name="Smanski M.J."/>
            <person name="Chevrette M.G."/>
            <person name="De Carvalho L.P.S."/>
            <person name="Shen B."/>
        </authorList>
    </citation>
    <scope>NUCLEOTIDE SEQUENCE [LARGE SCALE GENOMIC DNA]</scope>
    <source>
        <strain evidence="14 15">NPDC049639</strain>
    </source>
</reference>
<comment type="caution">
    <text evidence="14">The sequence shown here is derived from an EMBL/GenBank/DDBJ whole genome shotgun (WGS) entry which is preliminary data.</text>
</comment>
<dbReference type="GO" id="GO:0016746">
    <property type="term" value="F:acyltransferase activity"/>
    <property type="evidence" value="ECO:0007669"/>
    <property type="project" value="UniProtKB-KW"/>
</dbReference>
<feature type="domain" description="O-acyltransferase WSD1 C-terminal" evidence="13">
    <location>
        <begin position="342"/>
        <end position="487"/>
    </location>
</feature>
<dbReference type="Pfam" id="PF06974">
    <property type="entry name" value="WS_DGAT_C"/>
    <property type="match status" value="1"/>
</dbReference>
<dbReference type="RefSeq" id="WP_398276889.1">
    <property type="nucleotide sequence ID" value="NZ_JBITLV010000002.1"/>
</dbReference>
<dbReference type="Proteomes" id="UP001612915">
    <property type="component" value="Unassembled WGS sequence"/>
</dbReference>
<organism evidence="14 15">
    <name type="scientific">Spongisporangium articulatum</name>
    <dbReference type="NCBI Taxonomy" id="3362603"/>
    <lineage>
        <taxon>Bacteria</taxon>
        <taxon>Bacillati</taxon>
        <taxon>Actinomycetota</taxon>
        <taxon>Actinomycetes</taxon>
        <taxon>Kineosporiales</taxon>
        <taxon>Kineosporiaceae</taxon>
        <taxon>Spongisporangium</taxon>
    </lineage>
</organism>
<name>A0ABW8AJZ0_9ACTN</name>
<keyword evidence="7 11" id="KW-0319">Glycerol metabolism</keyword>
<evidence type="ECO:0000256" key="1">
    <source>
        <dbReference type="ARBA" id="ARBA00004771"/>
    </source>
</evidence>
<dbReference type="SUPFAM" id="SSF52777">
    <property type="entry name" value="CoA-dependent acyltransferases"/>
    <property type="match status" value="1"/>
</dbReference>
<comment type="catalytic activity">
    <reaction evidence="10 11">
        <text>an acyl-CoA + a 1,2-diacyl-sn-glycerol = a triacyl-sn-glycerol + CoA</text>
        <dbReference type="Rhea" id="RHEA:10868"/>
        <dbReference type="ChEBI" id="CHEBI:17815"/>
        <dbReference type="ChEBI" id="CHEBI:57287"/>
        <dbReference type="ChEBI" id="CHEBI:58342"/>
        <dbReference type="ChEBI" id="CHEBI:64615"/>
        <dbReference type="EC" id="2.3.1.20"/>
    </reaction>
</comment>
<dbReference type="PANTHER" id="PTHR31650">
    <property type="entry name" value="O-ACYLTRANSFERASE (WSD1-LIKE) FAMILY PROTEIN"/>
    <property type="match status" value="1"/>
</dbReference>
<keyword evidence="5 11" id="KW-0444">Lipid biosynthesis</keyword>